<gene>
    <name evidence="2" type="ordered locus">Npun_R5777</name>
</gene>
<evidence type="ECO:0000313" key="3">
    <source>
        <dbReference type="Proteomes" id="UP000001191"/>
    </source>
</evidence>
<dbReference type="EnsemblBacteria" id="ACC84075">
    <property type="protein sequence ID" value="ACC84075"/>
    <property type="gene ID" value="Npun_R5777"/>
</dbReference>
<evidence type="ECO:0000256" key="1">
    <source>
        <dbReference type="SAM" id="Phobius"/>
    </source>
</evidence>
<accession>B2J959</accession>
<dbReference type="PhylomeDB" id="B2J959"/>
<feature type="transmembrane region" description="Helical" evidence="1">
    <location>
        <begin position="226"/>
        <end position="244"/>
    </location>
</feature>
<reference evidence="3" key="1">
    <citation type="submission" date="2008-04" db="EMBL/GenBank/DDBJ databases">
        <title>Complete sequence of chromosome of Nostoc punctiforme ATCC 29133.</title>
        <authorList>
            <consortium name="US DOE Joint Genome Institute"/>
            <person name="Copeland A."/>
            <person name="Lucas S."/>
            <person name="Lapidus A."/>
            <person name="Glavina del Rio T."/>
            <person name="Dalin E."/>
            <person name="Tice H."/>
            <person name="Pitluck S."/>
            <person name="Chain P."/>
            <person name="Malfatti S."/>
            <person name="Shin M."/>
            <person name="Vergez L."/>
            <person name="Schmutz J."/>
            <person name="Larimer F."/>
            <person name="Land M."/>
            <person name="Hauser L."/>
            <person name="Kyrpides N."/>
            <person name="Kim E."/>
            <person name="Meeks J.C."/>
            <person name="Elhai J."/>
            <person name="Campbell E.L."/>
            <person name="Thiel T."/>
            <person name="Longmire J."/>
            <person name="Potts M."/>
            <person name="Atlas R."/>
        </authorList>
    </citation>
    <scope>NUCLEOTIDE SEQUENCE [LARGE SCALE GENOMIC DNA]</scope>
    <source>
        <strain evidence="3">ATCC 29133 / PCC 73102</strain>
    </source>
</reference>
<dbReference type="STRING" id="63737.Npun_R5777"/>
<protein>
    <submittedName>
        <fullName evidence="2">Uncharacterized protein</fullName>
    </submittedName>
</protein>
<reference evidence="2 3" key="2">
    <citation type="journal article" date="2013" name="Plant Physiol.">
        <title>A Nostoc punctiforme Sugar Transporter Necessary to Establish a Cyanobacterium-Plant Symbiosis.</title>
        <authorList>
            <person name="Ekman M."/>
            <person name="Picossi S."/>
            <person name="Campbell E.L."/>
            <person name="Meeks J.C."/>
            <person name="Flores E."/>
        </authorList>
    </citation>
    <scope>NUCLEOTIDE SEQUENCE [LARGE SCALE GENOMIC DNA]</scope>
    <source>
        <strain evidence="3">ATCC 29133 / PCC 73102</strain>
    </source>
</reference>
<sequence length="489" mass="56811">MYNMQQKKKEIKSSKQRNLWFERFMAITATVNLGLVLFNLSYVPWRDFYLRKLPQVIQIYDPIKGIEPHRDTKIYLETVDALEEQVSQTGLESSEVKSRLEQIKRLSNEMIDSNPFAGVNKSGTLEKIKKRMRSHIGNESAKQSFATFWSQPYLLQNGWIKEINFFNESIRPLIATNYYRQIGESGEFVDNFWIIDLPFVILFGVELLGRTFLIKRRHLGLSWFEALLWRWYDIFLLLPFWRWLRILPVLVRLDQAHLLDLQPVRKQIHQGVVANFAEELTEVVVVRVINQVQGSIQRGELTHWLSQQENLRPYIDINNVNEVEAIAGLLVKTIVYQVLPDIQPAIVAILRHNIETVFHQVPVYRNLQNLPGVGKAQTQLSEQLATQITTNLYKTLVSAVEDPVGAKLTSQLVERFSEALGSEMKEKHVLSEIQSLVFDFLEEIKINYVQRLSQEDIDQIIEQTRQLRTQASVPTVVEKSTTLPKIREG</sequence>
<keyword evidence="1" id="KW-0472">Membrane</keyword>
<feature type="transmembrane region" description="Helical" evidence="1">
    <location>
        <begin position="192"/>
        <end position="214"/>
    </location>
</feature>
<dbReference type="HOGENOM" id="CLU_028584_0_0_3"/>
<keyword evidence="1" id="KW-0812">Transmembrane</keyword>
<keyword evidence="1" id="KW-1133">Transmembrane helix</keyword>
<feature type="transmembrane region" description="Helical" evidence="1">
    <location>
        <begin position="20"/>
        <end position="43"/>
    </location>
</feature>
<proteinExistence type="predicted"/>
<dbReference type="KEGG" id="npu:Npun_R5777"/>
<dbReference type="Proteomes" id="UP000001191">
    <property type="component" value="Chromosome"/>
</dbReference>
<organism evidence="2 3">
    <name type="scientific">Nostoc punctiforme (strain ATCC 29133 / PCC 73102)</name>
    <dbReference type="NCBI Taxonomy" id="63737"/>
    <lineage>
        <taxon>Bacteria</taxon>
        <taxon>Bacillati</taxon>
        <taxon>Cyanobacteriota</taxon>
        <taxon>Cyanophyceae</taxon>
        <taxon>Nostocales</taxon>
        <taxon>Nostocaceae</taxon>
        <taxon>Nostoc</taxon>
    </lineage>
</organism>
<dbReference type="EMBL" id="CP001037">
    <property type="protein sequence ID" value="ACC84075.1"/>
    <property type="molecule type" value="Genomic_DNA"/>
</dbReference>
<dbReference type="AlphaFoldDB" id="B2J959"/>
<evidence type="ECO:0000313" key="2">
    <source>
        <dbReference type="EMBL" id="ACC84075.1"/>
    </source>
</evidence>
<dbReference type="eggNOG" id="COG3779">
    <property type="taxonomic scope" value="Bacteria"/>
</dbReference>
<name>B2J959_NOSP7</name>
<keyword evidence="3" id="KW-1185">Reference proteome</keyword>